<dbReference type="InterPro" id="IPR044552">
    <property type="entry name" value="GLIP1-5/GLL25"/>
</dbReference>
<dbReference type="SUPFAM" id="SSF52266">
    <property type="entry name" value="SGNH hydrolase"/>
    <property type="match status" value="1"/>
</dbReference>
<name>A0A5N6QK06_9ROSI</name>
<evidence type="ECO:0008006" key="6">
    <source>
        <dbReference type="Google" id="ProtNLM"/>
    </source>
</evidence>
<dbReference type="Pfam" id="PF00657">
    <property type="entry name" value="Lipase_GDSL"/>
    <property type="match status" value="1"/>
</dbReference>
<dbReference type="OrthoDB" id="1600564at2759"/>
<reference evidence="4 5" key="1">
    <citation type="submission" date="2019-06" db="EMBL/GenBank/DDBJ databases">
        <title>A chromosomal-level reference genome of Carpinus fangiana (Coryloideae, Betulaceae).</title>
        <authorList>
            <person name="Yang X."/>
            <person name="Wang Z."/>
            <person name="Zhang L."/>
            <person name="Hao G."/>
            <person name="Liu J."/>
            <person name="Yang Y."/>
        </authorList>
    </citation>
    <scope>NUCLEOTIDE SEQUENCE [LARGE SCALE GENOMIC DNA]</scope>
    <source>
        <strain evidence="4">Cfa_2016G</strain>
        <tissue evidence="4">Leaf</tissue>
    </source>
</reference>
<dbReference type="AlphaFoldDB" id="A0A5N6QK06"/>
<proteinExistence type="inferred from homology"/>
<feature type="chain" id="PRO_5024302449" description="SGNH hydrolase-type esterase domain-containing protein" evidence="3">
    <location>
        <begin position="24"/>
        <end position="366"/>
    </location>
</feature>
<protein>
    <recommendedName>
        <fullName evidence="6">SGNH hydrolase-type esterase domain-containing protein</fullName>
    </recommendedName>
</protein>
<comment type="similarity">
    <text evidence="1">Belongs to the 'GDSL' lipolytic enzyme family.</text>
</comment>
<dbReference type="InterPro" id="IPR008265">
    <property type="entry name" value="Lipase_GDSL_AS"/>
</dbReference>
<dbReference type="InterPro" id="IPR035669">
    <property type="entry name" value="SGNH_plant_lipase-like"/>
</dbReference>
<keyword evidence="2 3" id="KW-0732">Signal</keyword>
<dbReference type="PROSITE" id="PS01098">
    <property type="entry name" value="LIPASE_GDSL_SER"/>
    <property type="match status" value="1"/>
</dbReference>
<dbReference type="PANTHER" id="PTHR45966:SF12">
    <property type="entry name" value="GDSL ESTERASE_LIPASE 1-LIKE ISOFORM X2"/>
    <property type="match status" value="1"/>
</dbReference>
<evidence type="ECO:0000313" key="4">
    <source>
        <dbReference type="EMBL" id="KAE7998999.1"/>
    </source>
</evidence>
<dbReference type="PANTHER" id="PTHR45966">
    <property type="entry name" value="GDSL-LIKE LIPASE/ACYLHYDROLASE"/>
    <property type="match status" value="1"/>
</dbReference>
<feature type="signal peptide" evidence="3">
    <location>
        <begin position="1"/>
        <end position="23"/>
    </location>
</feature>
<evidence type="ECO:0000313" key="5">
    <source>
        <dbReference type="Proteomes" id="UP000327013"/>
    </source>
</evidence>
<organism evidence="4 5">
    <name type="scientific">Carpinus fangiana</name>
    <dbReference type="NCBI Taxonomy" id="176857"/>
    <lineage>
        <taxon>Eukaryota</taxon>
        <taxon>Viridiplantae</taxon>
        <taxon>Streptophyta</taxon>
        <taxon>Embryophyta</taxon>
        <taxon>Tracheophyta</taxon>
        <taxon>Spermatophyta</taxon>
        <taxon>Magnoliopsida</taxon>
        <taxon>eudicotyledons</taxon>
        <taxon>Gunneridae</taxon>
        <taxon>Pentapetalae</taxon>
        <taxon>rosids</taxon>
        <taxon>fabids</taxon>
        <taxon>Fagales</taxon>
        <taxon>Betulaceae</taxon>
        <taxon>Carpinus</taxon>
    </lineage>
</organism>
<evidence type="ECO:0000256" key="1">
    <source>
        <dbReference type="ARBA" id="ARBA00008668"/>
    </source>
</evidence>
<gene>
    <name evidence="4" type="ORF">FH972_003487</name>
</gene>
<dbReference type="GO" id="GO:0016298">
    <property type="term" value="F:lipase activity"/>
    <property type="evidence" value="ECO:0007669"/>
    <property type="project" value="InterPro"/>
</dbReference>
<dbReference type="Proteomes" id="UP000327013">
    <property type="component" value="Chromosome 1"/>
</dbReference>
<keyword evidence="5" id="KW-1185">Reference proteome</keyword>
<dbReference type="Gene3D" id="3.40.50.1110">
    <property type="entry name" value="SGNH hydrolase"/>
    <property type="match status" value="1"/>
</dbReference>
<sequence length="366" mass="40015">MGSLCYLSCVLIVSLLNPISCHGRAKPEPEGEHKALFVFGDSLFDAGNNQYLNGSMEGGGAISWPYGETFFKHPAGRLSDGRLVPDFIAQFAKLPLLPPYLQPIEHRFTDGANFASAGGGVLVQTHPGTINLPTQLSYFKTVVKSLRQKLGDVEAKKVLMRAVYLFSVGGNDYFSFYTQNPNVTQSYRRQYVGMVIGNLTSVLKEIYGLGGRKIAFQNAGPLGCVPTMKAMNPQLGSECAEEPSALARLHNRALANALKKLESNLPGFKYSIFDYYNELEDRIKNPSKYGFKNGNSACCGSGAFRGRNCGKNGTEPYELCSDPSEYVWFDGAHTTETANRQLAELIWSGTPNVSGPCNMKQLFGHA</sequence>
<evidence type="ECO:0000256" key="2">
    <source>
        <dbReference type="ARBA" id="ARBA00022729"/>
    </source>
</evidence>
<accession>A0A5N6QK06</accession>
<dbReference type="GO" id="GO:0006629">
    <property type="term" value="P:lipid metabolic process"/>
    <property type="evidence" value="ECO:0007669"/>
    <property type="project" value="InterPro"/>
</dbReference>
<dbReference type="InterPro" id="IPR001087">
    <property type="entry name" value="GDSL"/>
</dbReference>
<evidence type="ECO:0000256" key="3">
    <source>
        <dbReference type="SAM" id="SignalP"/>
    </source>
</evidence>
<dbReference type="CDD" id="cd01837">
    <property type="entry name" value="SGNH_plant_lipase_like"/>
    <property type="match status" value="1"/>
</dbReference>
<dbReference type="EMBL" id="CM017321">
    <property type="protein sequence ID" value="KAE7998999.1"/>
    <property type="molecule type" value="Genomic_DNA"/>
</dbReference>
<dbReference type="InterPro" id="IPR036514">
    <property type="entry name" value="SGNH_hydro_sf"/>
</dbReference>